<feature type="signal peptide" evidence="2">
    <location>
        <begin position="1"/>
        <end position="17"/>
    </location>
</feature>
<feature type="chain" id="PRO_5044666059" evidence="2">
    <location>
        <begin position="18"/>
        <end position="725"/>
    </location>
</feature>
<dbReference type="GeneID" id="111111670"/>
<feature type="compositionally biased region" description="Low complexity" evidence="1">
    <location>
        <begin position="473"/>
        <end position="485"/>
    </location>
</feature>
<dbReference type="AlphaFoldDB" id="A0A8B8BNQ5"/>
<gene>
    <name evidence="4 5" type="primary">LOC111111670</name>
</gene>
<feature type="compositionally biased region" description="Low complexity" evidence="1">
    <location>
        <begin position="256"/>
        <end position="267"/>
    </location>
</feature>
<feature type="region of interest" description="Disordered" evidence="1">
    <location>
        <begin position="443"/>
        <end position="500"/>
    </location>
</feature>
<dbReference type="RefSeq" id="XP_022304484.1">
    <property type="nucleotide sequence ID" value="XM_022448776.1"/>
</dbReference>
<sequence>MATRGLVLVALVASVVGQAAKQGNVDFIGEWNFPSLPSLSKQIHNFISGKSSTQHLRPVNDKSKASLSARPRGKQFSPIQPPVPHPAPTFSIHGNSQYLDYPKSRNLKIVPRVKARERIFIRSQLNPNPTSNGPTPKWVPAIPVRAEYHHPPSAASGVHYNNPPPQNTPRQMGLPRPPPPPPNRPAPPPRGQPAPHQQSSRPTHPSFAYTVTSVQHPPAQPSAPVSYTVPHNSKREKPRPQKQQFFYPPPQPVHQPTPQYQTLQHPVPQHPAPQHPVQPSRQPQQPHFYPQQSYPPSQQPQQNIPVQRVTNVSSQQPMAVGQPQYAVPLHYYPSAFYPQPMYYPQMHPAPQQTYKPPITTTTTSTTTTAPEREAEMEGKATSHIATTRPTPQVQYVPIPQVVVPQQVQYLPIPQTASQPQPPYFPAPQFQVQAQPQYIQPPEMQPQTQYFPIPLPTQPVPPQEYYPTPTVTRPQQQQQQQQYVPLPQAPQPPSLPNQQPLQHQTFNTMQQTQPPQHQYIPMPHSTPPPLVSKLQPTAAPPNPQCNYWYIDRGVYKWYPCQLPQTGPPPTTRPKITTTLRPKTTTRKTTTTTTTTTTTPRPTRPPTQPPTRPPKRPPTTAPVQYNSPQCDYWYIENGVYKWYACTTTPPPTTTQAPMGWFDFLFGAPTQPPLPTQPPVQHFAHSNNFNNFNMGTLFPRANAFNMEPFWKPSPVKVDITYKEIERKS</sequence>
<feature type="region of interest" description="Disordered" evidence="1">
    <location>
        <begin position="562"/>
        <end position="620"/>
    </location>
</feature>
<feature type="compositionally biased region" description="Low complexity" evidence="1">
    <location>
        <begin position="359"/>
        <end position="368"/>
    </location>
</feature>
<evidence type="ECO:0000313" key="3">
    <source>
        <dbReference type="Proteomes" id="UP000694844"/>
    </source>
</evidence>
<feature type="compositionally biased region" description="Pro residues" evidence="1">
    <location>
        <begin position="600"/>
        <end position="618"/>
    </location>
</feature>
<keyword evidence="2" id="KW-0732">Signal</keyword>
<dbReference type="OrthoDB" id="6215086at2759"/>
<protein>
    <submittedName>
        <fullName evidence="4 5">Extensin-like</fullName>
    </submittedName>
</protein>
<dbReference type="Proteomes" id="UP000694844">
    <property type="component" value="Chromosome 9"/>
</dbReference>
<feature type="compositionally biased region" description="Pro residues" evidence="1">
    <location>
        <begin position="175"/>
        <end position="192"/>
    </location>
</feature>
<feature type="region of interest" description="Disordered" evidence="1">
    <location>
        <begin position="352"/>
        <end position="374"/>
    </location>
</feature>
<evidence type="ECO:0000313" key="5">
    <source>
        <dbReference type="RefSeq" id="XP_022304484.1"/>
    </source>
</evidence>
<name>A0A8B8BNQ5_CRAVI</name>
<feature type="compositionally biased region" description="Low complexity" evidence="1">
    <location>
        <begin position="277"/>
        <end position="302"/>
    </location>
</feature>
<dbReference type="KEGG" id="cvn:111111670"/>
<feature type="compositionally biased region" description="Polar residues" evidence="1">
    <location>
        <begin position="196"/>
        <end position="215"/>
    </location>
</feature>
<feature type="compositionally biased region" description="Low complexity" evidence="1">
    <location>
        <begin position="571"/>
        <end position="599"/>
    </location>
</feature>
<dbReference type="RefSeq" id="XP_022304483.1">
    <property type="nucleotide sequence ID" value="XM_022448775.1"/>
</dbReference>
<accession>A0A8B8BNQ5</accession>
<keyword evidence="3" id="KW-1185">Reference proteome</keyword>
<evidence type="ECO:0000256" key="2">
    <source>
        <dbReference type="SAM" id="SignalP"/>
    </source>
</evidence>
<organism evidence="3 5">
    <name type="scientific">Crassostrea virginica</name>
    <name type="common">Eastern oyster</name>
    <dbReference type="NCBI Taxonomy" id="6565"/>
    <lineage>
        <taxon>Eukaryota</taxon>
        <taxon>Metazoa</taxon>
        <taxon>Spiralia</taxon>
        <taxon>Lophotrochozoa</taxon>
        <taxon>Mollusca</taxon>
        <taxon>Bivalvia</taxon>
        <taxon>Autobranchia</taxon>
        <taxon>Pteriomorphia</taxon>
        <taxon>Ostreida</taxon>
        <taxon>Ostreoidea</taxon>
        <taxon>Ostreidae</taxon>
        <taxon>Crassostrea</taxon>
    </lineage>
</organism>
<proteinExistence type="predicted"/>
<reference evidence="4 5" key="1">
    <citation type="submission" date="2025-04" db="UniProtKB">
        <authorList>
            <consortium name="RefSeq"/>
        </authorList>
    </citation>
    <scope>IDENTIFICATION</scope>
    <source>
        <tissue evidence="4 5">Whole sample</tissue>
    </source>
</reference>
<evidence type="ECO:0000313" key="4">
    <source>
        <dbReference type="RefSeq" id="XP_022304483.1"/>
    </source>
</evidence>
<evidence type="ECO:0000256" key="1">
    <source>
        <dbReference type="SAM" id="MobiDB-lite"/>
    </source>
</evidence>
<feature type="compositionally biased region" description="Pro residues" evidence="1">
    <location>
        <begin position="452"/>
        <end position="463"/>
    </location>
</feature>
<feature type="region of interest" description="Disordered" evidence="1">
    <location>
        <begin position="149"/>
        <end position="304"/>
    </location>
</feature>